<keyword evidence="10" id="KW-1185">Reference proteome</keyword>
<keyword evidence="4 7" id="KW-0472">Membrane</keyword>
<proteinExistence type="inferred from homology"/>
<keyword evidence="1 7" id="KW-1003">Cell membrane</keyword>
<dbReference type="Pfam" id="PF02618">
    <property type="entry name" value="YceG"/>
    <property type="match status" value="1"/>
</dbReference>
<accession>A0A4U6QK01</accession>
<comment type="subcellular location">
    <subcellularLocation>
        <location evidence="7">Cell membrane</location>
        <topology evidence="7">Single-pass membrane protein</topology>
    </subcellularLocation>
</comment>
<protein>
    <recommendedName>
        <fullName evidence="7">Endolytic murein transglycosylase</fullName>
        <ecNumber evidence="7">4.2.2.29</ecNumber>
    </recommendedName>
    <alternativeName>
        <fullName evidence="7">Peptidoglycan lytic transglycosylase</fullName>
    </alternativeName>
    <alternativeName>
        <fullName evidence="7">Peptidoglycan polymerization terminase</fullName>
    </alternativeName>
</protein>
<evidence type="ECO:0000256" key="3">
    <source>
        <dbReference type="ARBA" id="ARBA00022989"/>
    </source>
</evidence>
<evidence type="ECO:0000313" key="9">
    <source>
        <dbReference type="EMBL" id="TKV60418.1"/>
    </source>
</evidence>
<evidence type="ECO:0000256" key="6">
    <source>
        <dbReference type="ARBA" id="ARBA00023316"/>
    </source>
</evidence>
<evidence type="ECO:0000256" key="1">
    <source>
        <dbReference type="ARBA" id="ARBA00022475"/>
    </source>
</evidence>
<evidence type="ECO:0000256" key="2">
    <source>
        <dbReference type="ARBA" id="ARBA00022692"/>
    </source>
</evidence>
<keyword evidence="2 7" id="KW-0812">Transmembrane</keyword>
<dbReference type="GO" id="GO:0071555">
    <property type="term" value="P:cell wall organization"/>
    <property type="evidence" value="ECO:0007669"/>
    <property type="project" value="UniProtKB-KW"/>
</dbReference>
<comment type="similarity">
    <text evidence="7">Belongs to the transglycosylase MltG family.</text>
</comment>
<feature type="transmembrane region" description="Helical" evidence="7">
    <location>
        <begin position="83"/>
        <end position="104"/>
    </location>
</feature>
<keyword evidence="5 7" id="KW-0456">Lyase</keyword>
<feature type="region of interest" description="Disordered" evidence="8">
    <location>
        <begin position="27"/>
        <end position="77"/>
    </location>
</feature>
<evidence type="ECO:0000256" key="7">
    <source>
        <dbReference type="HAMAP-Rule" id="MF_02065"/>
    </source>
</evidence>
<feature type="site" description="Important for catalytic activity" evidence="7">
    <location>
        <position position="339"/>
    </location>
</feature>
<dbReference type="AlphaFoldDB" id="A0A4U6QK01"/>
<gene>
    <name evidence="7 9" type="primary">mltG</name>
    <name evidence="9" type="ORF">FDO65_01500</name>
</gene>
<evidence type="ECO:0000256" key="8">
    <source>
        <dbReference type="SAM" id="MobiDB-lite"/>
    </source>
</evidence>
<dbReference type="HAMAP" id="MF_02065">
    <property type="entry name" value="MltG"/>
    <property type="match status" value="1"/>
</dbReference>
<dbReference type="EC" id="4.2.2.29" evidence="7"/>
<dbReference type="GO" id="GO:0009252">
    <property type="term" value="P:peptidoglycan biosynthetic process"/>
    <property type="evidence" value="ECO:0007669"/>
    <property type="project" value="UniProtKB-UniRule"/>
</dbReference>
<dbReference type="EMBL" id="SZZH01000001">
    <property type="protein sequence ID" value="TKV60418.1"/>
    <property type="molecule type" value="Genomic_DNA"/>
</dbReference>
<dbReference type="PANTHER" id="PTHR30518:SF2">
    <property type="entry name" value="ENDOLYTIC MUREIN TRANSGLYCOSYLASE"/>
    <property type="match status" value="1"/>
</dbReference>
<evidence type="ECO:0000313" key="10">
    <source>
        <dbReference type="Proteomes" id="UP000306985"/>
    </source>
</evidence>
<comment type="catalytic activity">
    <reaction evidence="7">
        <text>a peptidoglycan chain = a peptidoglycan chain with N-acetyl-1,6-anhydromuramyl-[peptide] at the reducing end + a peptidoglycan chain with N-acetylglucosamine at the non-reducing end.</text>
        <dbReference type="EC" id="4.2.2.29"/>
    </reaction>
</comment>
<dbReference type="GO" id="GO:0008932">
    <property type="term" value="F:lytic endotransglycosylase activity"/>
    <property type="evidence" value="ECO:0007669"/>
    <property type="project" value="UniProtKB-UniRule"/>
</dbReference>
<keyword evidence="3 7" id="KW-1133">Transmembrane helix</keyword>
<dbReference type="GO" id="GO:0005886">
    <property type="term" value="C:plasma membrane"/>
    <property type="evidence" value="ECO:0007669"/>
    <property type="project" value="UniProtKB-SubCell"/>
</dbReference>
<sequence>MNDLGIFDRRDDGGETGDLDVDQLRAALAGQSPAGPASRPTAPGANVPSDGHAAGMDLISVPPRPTAPSGTDGPRRSRHRWSVVAAIVVLVVIVVALAAGFVVWRSHADTVADYPGTGGDEVIVRVQSGDSTTDIAETLSQAGVVASVEAFQKQAAQDADVQALQPGYYRVRKDASAQAAADALVDPVNHVGRVRLIPGRQLADVTAVSTDPNVAPTVIPGYISQITEASCVPVNGVSDCFTADQLWEVARTADPATLGVVEWAIDAVRSSPDPNRRLEGMILPGDFDIPPGSTPEQALRAVVSASAATWNTSDVKAAAGRLGVSPYQVAIIASIVEREGITADMPKVARVIYNRLALPMKLQMDSTVNYALDRASIATSNDDRANPSPWNTYAADGLPPTPISSPGKSAIAAAAQPASGPLLYFVKINQDGTSCFSNTIEEHNVCVAQARANGIFG</sequence>
<dbReference type="Gene3D" id="3.30.1490.480">
    <property type="entry name" value="Endolytic murein transglycosylase"/>
    <property type="match status" value="1"/>
</dbReference>
<organism evidence="9 10">
    <name type="scientific">Nakamurella flava</name>
    <dbReference type="NCBI Taxonomy" id="2576308"/>
    <lineage>
        <taxon>Bacteria</taxon>
        <taxon>Bacillati</taxon>
        <taxon>Actinomycetota</taxon>
        <taxon>Actinomycetes</taxon>
        <taxon>Nakamurellales</taxon>
        <taxon>Nakamurellaceae</taxon>
        <taxon>Nakamurella</taxon>
    </lineage>
</organism>
<dbReference type="PANTHER" id="PTHR30518">
    <property type="entry name" value="ENDOLYTIC MUREIN TRANSGLYCOSYLASE"/>
    <property type="match status" value="1"/>
</dbReference>
<dbReference type="Proteomes" id="UP000306985">
    <property type="component" value="Unassembled WGS sequence"/>
</dbReference>
<evidence type="ECO:0000256" key="4">
    <source>
        <dbReference type="ARBA" id="ARBA00023136"/>
    </source>
</evidence>
<dbReference type="OrthoDB" id="9814591at2"/>
<name>A0A4U6QK01_9ACTN</name>
<keyword evidence="6 7" id="KW-0961">Cell wall biogenesis/degradation</keyword>
<evidence type="ECO:0000256" key="5">
    <source>
        <dbReference type="ARBA" id="ARBA00023239"/>
    </source>
</evidence>
<dbReference type="InterPro" id="IPR003770">
    <property type="entry name" value="MLTG-like"/>
</dbReference>
<dbReference type="NCBIfam" id="TIGR00247">
    <property type="entry name" value="endolytic transglycosylase MltG"/>
    <property type="match status" value="1"/>
</dbReference>
<comment type="caution">
    <text evidence="9">The sequence shown here is derived from an EMBL/GenBank/DDBJ whole genome shotgun (WGS) entry which is preliminary data.</text>
</comment>
<dbReference type="RefSeq" id="WP_137447722.1">
    <property type="nucleotide sequence ID" value="NZ_SZZH01000001.1"/>
</dbReference>
<comment type="function">
    <text evidence="7">Functions as a peptidoglycan terminase that cleaves nascent peptidoglycan strands endolytically to terminate their elongation.</text>
</comment>
<reference evidence="9 10" key="1">
    <citation type="submission" date="2019-05" db="EMBL/GenBank/DDBJ databases">
        <title>Nakamurella sp. N5BH11, whole genome shotgun sequence.</title>
        <authorList>
            <person name="Tuo L."/>
        </authorList>
    </citation>
    <scope>NUCLEOTIDE SEQUENCE [LARGE SCALE GENOMIC DNA]</scope>
    <source>
        <strain evidence="9 10">N5BH11</strain>
    </source>
</reference>